<dbReference type="InterPro" id="IPR050810">
    <property type="entry name" value="Bact_Secretion_Sys_Channel"/>
</dbReference>
<dbReference type="GO" id="GO:0009279">
    <property type="term" value="C:cell outer membrane"/>
    <property type="evidence" value="ECO:0007669"/>
    <property type="project" value="UniProtKB-SubCell"/>
</dbReference>
<dbReference type="PROSITE" id="PS00875">
    <property type="entry name" value="T2SP_D"/>
    <property type="match status" value="1"/>
</dbReference>
<dbReference type="InterPro" id="IPR003522">
    <property type="entry name" value="T3SS_OM_pore_YscC"/>
</dbReference>
<protein>
    <recommendedName>
        <fullName evidence="10">Type 3 secretion system secretin</fullName>
        <shortName evidence="10">T3SS secretin</shortName>
    </recommendedName>
</protein>
<dbReference type="InterPro" id="IPR049034">
    <property type="entry name" value="T3S_SPI-1_N0"/>
</dbReference>
<dbReference type="GO" id="GO:0030257">
    <property type="term" value="C:type III protein secretion system complex"/>
    <property type="evidence" value="ECO:0007669"/>
    <property type="project" value="UniProtKB-UniRule"/>
</dbReference>
<dbReference type="Gene3D" id="3.55.50.30">
    <property type="match status" value="1"/>
</dbReference>
<reference evidence="15 16" key="1">
    <citation type="submission" date="2019-02" db="EMBL/GenBank/DDBJ databases">
        <title>Investigation of anaerobic lignin degradation for improved lignocellulosic biofuels.</title>
        <authorList>
            <person name="Deangelis K."/>
        </authorList>
    </citation>
    <scope>NUCLEOTIDE SEQUENCE [LARGE SCALE GENOMIC DNA]</scope>
    <source>
        <strain evidence="15 16">159R</strain>
    </source>
</reference>
<dbReference type="Gene3D" id="3.30.1370.120">
    <property type="match status" value="2"/>
</dbReference>
<keyword evidence="9 10" id="KW-0998">Cell outer membrane</keyword>
<keyword evidence="16" id="KW-1185">Reference proteome</keyword>
<evidence type="ECO:0000313" key="15">
    <source>
        <dbReference type="EMBL" id="TCL06130.1"/>
    </source>
</evidence>
<keyword evidence="6 10" id="KW-0811">Translocation</keyword>
<evidence type="ECO:0000313" key="16">
    <source>
        <dbReference type="Proteomes" id="UP000294555"/>
    </source>
</evidence>
<dbReference type="SMR" id="A0A4R1NP48"/>
<feature type="chain" id="PRO_5026402009" description="Type 3 secretion system secretin" evidence="10">
    <location>
        <begin position="24"/>
        <end position="571"/>
    </location>
</feature>
<evidence type="ECO:0000256" key="4">
    <source>
        <dbReference type="ARBA" id="ARBA00022729"/>
    </source>
</evidence>
<evidence type="ECO:0000259" key="14">
    <source>
        <dbReference type="Pfam" id="PF21304"/>
    </source>
</evidence>
<feature type="domain" description="SPI-1 type 3 secretion system secretin N0" evidence="14">
    <location>
        <begin position="41"/>
        <end position="109"/>
    </location>
</feature>
<dbReference type="GO" id="GO:0015627">
    <property type="term" value="C:type II protein secretion system complex"/>
    <property type="evidence" value="ECO:0007669"/>
    <property type="project" value="TreeGrafter"/>
</dbReference>
<comment type="function">
    <text evidence="10">Component of the type III secretion system (T3SS), also called injectisome, which is used to inject bacterial effector proteins into eukaryotic host cells. Forms a ring-shaped multimeric structure with an apparent central pore in the outer membrane.</text>
</comment>
<dbReference type="PRINTS" id="PR01337">
    <property type="entry name" value="TYPE3OMGPROT"/>
</dbReference>
<dbReference type="EMBL" id="SJOI01000001">
    <property type="protein sequence ID" value="TCL06130.1"/>
    <property type="molecule type" value="Genomic_DNA"/>
</dbReference>
<evidence type="ECO:0000256" key="2">
    <source>
        <dbReference type="ARBA" id="ARBA00007032"/>
    </source>
</evidence>
<gene>
    <name evidence="10" type="primary">sctC</name>
    <name evidence="15" type="ORF">EZJ58_4362</name>
</gene>
<evidence type="ECO:0000259" key="13">
    <source>
        <dbReference type="Pfam" id="PF03958"/>
    </source>
</evidence>
<comment type="subcellular location">
    <subcellularLocation>
        <location evidence="1 10 11">Cell outer membrane</location>
    </subcellularLocation>
</comment>
<dbReference type="Pfam" id="PF03958">
    <property type="entry name" value="Secretin_N"/>
    <property type="match status" value="1"/>
</dbReference>
<keyword evidence="8 10" id="KW-0472">Membrane</keyword>
<feature type="domain" description="Type II/III secretion system secretin-like" evidence="12">
    <location>
        <begin position="375"/>
        <end position="531"/>
    </location>
</feature>
<keyword evidence="5 10" id="KW-0653">Protein transport</keyword>
<comment type="caution">
    <text evidence="15">The sequence shown here is derived from an EMBL/GenBank/DDBJ whole genome shotgun (WGS) entry which is preliminary data.</text>
</comment>
<evidence type="ECO:0000256" key="5">
    <source>
        <dbReference type="ARBA" id="ARBA00022927"/>
    </source>
</evidence>
<feature type="domain" description="NolW-like" evidence="13">
    <location>
        <begin position="186"/>
        <end position="319"/>
    </location>
</feature>
<dbReference type="Pfam" id="PF21304">
    <property type="entry name" value="T3S_SPI-1_N0"/>
    <property type="match status" value="1"/>
</dbReference>
<dbReference type="AlphaFoldDB" id="A0A4R1NP48"/>
<dbReference type="InterPro" id="IPR004845">
    <property type="entry name" value="T2SS_GspD_CS"/>
</dbReference>
<name>A0A4R1NP48_9GAMM</name>
<evidence type="ECO:0000256" key="6">
    <source>
        <dbReference type="ARBA" id="ARBA00023010"/>
    </source>
</evidence>
<evidence type="ECO:0000256" key="1">
    <source>
        <dbReference type="ARBA" id="ARBA00004442"/>
    </source>
</evidence>
<dbReference type="HAMAP" id="MF_02219">
    <property type="entry name" value="Type_III_secretin"/>
    <property type="match status" value="1"/>
</dbReference>
<dbReference type="PANTHER" id="PTHR30332:SF5">
    <property type="entry name" value="SPI-1 TYPE 3 SECRETION SYSTEM SECRETIN"/>
    <property type="match status" value="1"/>
</dbReference>
<evidence type="ECO:0000256" key="11">
    <source>
        <dbReference type="RuleBase" id="RU004004"/>
    </source>
</evidence>
<comment type="subunit">
    <text evidence="10">The core secretion machinery of the T3SS is composed of approximately 20 different proteins, including cytoplasmic components, a base, an export apparatus and a needle. This subunit is part of the base, which anchors the injectisome in the bacterial cell envelope. Forms a stable homooligomeric complex.</text>
</comment>
<keyword evidence="3 10" id="KW-0813">Transport</keyword>
<dbReference type="InterPro" id="IPR038591">
    <property type="entry name" value="NolW-like_sf"/>
</dbReference>
<evidence type="ECO:0000259" key="12">
    <source>
        <dbReference type="Pfam" id="PF00263"/>
    </source>
</evidence>
<dbReference type="InterPro" id="IPR005644">
    <property type="entry name" value="NolW-like"/>
</dbReference>
<dbReference type="NCBIfam" id="TIGR02516">
    <property type="entry name" value="type_III_yscC"/>
    <property type="match status" value="1"/>
</dbReference>
<accession>A0A4R1NP48</accession>
<dbReference type="InterPro" id="IPR004846">
    <property type="entry name" value="T2SS/T3SS_dom"/>
</dbReference>
<dbReference type="OrthoDB" id="9779724at2"/>
<evidence type="ECO:0000256" key="7">
    <source>
        <dbReference type="ARBA" id="ARBA00023026"/>
    </source>
</evidence>
<keyword evidence="4 10" id="KW-0732">Signal</keyword>
<dbReference type="PANTHER" id="PTHR30332">
    <property type="entry name" value="PROBABLE GENERAL SECRETION PATHWAY PROTEIN D"/>
    <property type="match status" value="1"/>
</dbReference>
<proteinExistence type="inferred from homology"/>
<dbReference type="GO" id="GO:0030254">
    <property type="term" value="P:protein secretion by the type III secretion system"/>
    <property type="evidence" value="ECO:0007669"/>
    <property type="project" value="UniProtKB-UniRule"/>
</dbReference>
<evidence type="ECO:0000256" key="9">
    <source>
        <dbReference type="ARBA" id="ARBA00023237"/>
    </source>
</evidence>
<evidence type="ECO:0000256" key="3">
    <source>
        <dbReference type="ARBA" id="ARBA00022448"/>
    </source>
</evidence>
<evidence type="ECO:0000256" key="8">
    <source>
        <dbReference type="ARBA" id="ARBA00023136"/>
    </source>
</evidence>
<evidence type="ECO:0000256" key="10">
    <source>
        <dbReference type="HAMAP-Rule" id="MF_02219"/>
    </source>
</evidence>
<keyword evidence="7" id="KW-0843">Virulence</keyword>
<comment type="similarity">
    <text evidence="2 10">Belongs to the bacterial secretin family. T3SS SctC subfamily.</text>
</comment>
<dbReference type="RefSeq" id="WP_132925290.1">
    <property type="nucleotide sequence ID" value="NZ_SJOI01000001.1"/>
</dbReference>
<dbReference type="Pfam" id="PF00263">
    <property type="entry name" value="Secretin"/>
    <property type="match status" value="1"/>
</dbReference>
<organism evidence="15 16">
    <name type="scientific">Sodalis ligni</name>
    <dbReference type="NCBI Taxonomy" id="2697027"/>
    <lineage>
        <taxon>Bacteria</taxon>
        <taxon>Pseudomonadati</taxon>
        <taxon>Pseudomonadota</taxon>
        <taxon>Gammaproteobacteria</taxon>
        <taxon>Enterobacterales</taxon>
        <taxon>Bruguierivoracaceae</taxon>
        <taxon>Sodalis</taxon>
    </lineage>
</organism>
<feature type="signal peptide" evidence="10">
    <location>
        <begin position="1"/>
        <end position="23"/>
    </location>
</feature>
<dbReference type="Proteomes" id="UP000294555">
    <property type="component" value="Unassembled WGS sequence"/>
</dbReference>
<sequence length="571" mass="62846" precursor="true">MKSLRYLRLTFICWCLSGGPLSAHLQAAPLADGGRADAEGYIANKDGLKIFFDALSSRLGKPVIVSKLAARKHISGEFDFSHPQALLEQISQQLGLIWYHDGQAVYVYDAGEMRNSVMSLRNISFSALNNFLRSSQLYDQRYALRGDDNSGTFYVSGPPVYVDLVLNTAKFMDEQPETQNGGEKTAVIRLSNTFVGDRTYESRGEKITIPGIATVIDRLLHGETKKGEKTVQPQVMNLVPDGMPAPAMPTFNGENIGARGMEYQPRSSLAEALRAEAGTGTGAVNVIANPDTNSLLVKGTPRQVQLVTNLVSALDIAKRHVELSLWIVDLQKEDLDQLGVDWQGSVKIGSQLGATFNQGSYSTLDGGRFVASVQALSQKKRANIVSRPVVLTQENVPALFDNNRTFYTELLGERFADLQHVTYGTMISVLPRFAADGQIEMVLNIEDGNELPQNDESAQALLPKVGRTHISTVARVPKGKSLLVGGYTRDESSNKIGKIPVLGNIPLIGGLFRYKHESQSNTVRIFLIQPREITEPLPADASEFATGLIKNRENDHLPDWSRNYLDSQKWR</sequence>